<name>A0A4R3I763_9GAMM</name>
<dbReference type="RefSeq" id="WP_132700740.1">
    <property type="nucleotide sequence ID" value="NZ_SLZR01000004.1"/>
</dbReference>
<dbReference type="SUPFAM" id="SSF51735">
    <property type="entry name" value="NAD(P)-binding Rossmann-fold domains"/>
    <property type="match status" value="2"/>
</dbReference>
<dbReference type="GO" id="GO:0016020">
    <property type="term" value="C:membrane"/>
    <property type="evidence" value="ECO:0007669"/>
    <property type="project" value="TreeGrafter"/>
</dbReference>
<evidence type="ECO:0000313" key="6">
    <source>
        <dbReference type="Proteomes" id="UP000295793"/>
    </source>
</evidence>
<dbReference type="InterPro" id="IPR013120">
    <property type="entry name" value="FAR_NAD-bd"/>
</dbReference>
<dbReference type="PRINTS" id="PR00080">
    <property type="entry name" value="SDRFAMILY"/>
</dbReference>
<evidence type="ECO:0000256" key="2">
    <source>
        <dbReference type="ARBA" id="ARBA00023002"/>
    </source>
</evidence>
<dbReference type="SMART" id="SM00822">
    <property type="entry name" value="PKS_KR"/>
    <property type="match status" value="1"/>
</dbReference>
<dbReference type="EMBL" id="SLZR01000004">
    <property type="protein sequence ID" value="TCS41986.1"/>
    <property type="molecule type" value="Genomic_DNA"/>
</dbReference>
<dbReference type="Pfam" id="PF00106">
    <property type="entry name" value="adh_short"/>
    <property type="match status" value="1"/>
</dbReference>
<gene>
    <name evidence="5" type="ORF">BCF53_10490</name>
</gene>
<dbReference type="InterPro" id="IPR036291">
    <property type="entry name" value="NAD(P)-bd_dom_sf"/>
</dbReference>
<feature type="domain" description="Ketoreductase" evidence="4">
    <location>
        <begin position="384"/>
        <end position="556"/>
    </location>
</feature>
<dbReference type="Gene3D" id="3.40.50.720">
    <property type="entry name" value="NAD(P)-binding Rossmann-like Domain"/>
    <property type="match status" value="2"/>
</dbReference>
<reference evidence="5 6" key="1">
    <citation type="submission" date="2019-03" db="EMBL/GenBank/DDBJ databases">
        <title>Genomic Encyclopedia of Archaeal and Bacterial Type Strains, Phase II (KMG-II): from individual species to whole genera.</title>
        <authorList>
            <person name="Goeker M."/>
        </authorList>
    </citation>
    <scope>NUCLEOTIDE SEQUENCE [LARGE SCALE GENOMIC DNA]</scope>
    <source>
        <strain evidence="5 6">DSM 15388</strain>
    </source>
</reference>
<feature type="region of interest" description="Disordered" evidence="3">
    <location>
        <begin position="637"/>
        <end position="657"/>
    </location>
</feature>
<comment type="caution">
    <text evidence="5">The sequence shown here is derived from an EMBL/GenBank/DDBJ whole genome shotgun (WGS) entry which is preliminary data.</text>
</comment>
<evidence type="ECO:0000259" key="4">
    <source>
        <dbReference type="SMART" id="SM00822"/>
    </source>
</evidence>
<dbReference type="PRINTS" id="PR00081">
    <property type="entry name" value="GDHRDH"/>
</dbReference>
<proteinExistence type="inferred from homology"/>
<dbReference type="AlphaFoldDB" id="A0A4R3I763"/>
<dbReference type="InterPro" id="IPR057326">
    <property type="entry name" value="KR_dom"/>
</dbReference>
<feature type="compositionally biased region" description="Basic and acidic residues" evidence="3">
    <location>
        <begin position="637"/>
        <end position="651"/>
    </location>
</feature>
<dbReference type="InterPro" id="IPR057313">
    <property type="entry name" value="Maqu_2507-like"/>
</dbReference>
<dbReference type="PANTHER" id="PTHR44196">
    <property type="entry name" value="DEHYDROGENASE/REDUCTASE SDR FAMILY MEMBER 7B"/>
    <property type="match status" value="1"/>
</dbReference>
<protein>
    <submittedName>
        <fullName evidence="5">NADP-dependent 3-hydroxy acid dehydrogenase YdfG</fullName>
    </submittedName>
</protein>
<dbReference type="InterPro" id="IPR020904">
    <property type="entry name" value="Sc_DH/Rdtase_CS"/>
</dbReference>
<sequence>MQVFITGGTGFIGRRLVARLLESRPEIHTLYILVRPASLQKADKVLQKTVTNEHLRDKVKFIQGDLSEPALGVSEEAKAQMAGSVDHFFHLGAIYDLKADRDSQYAVNVQGSQYAVEFAREIGVKTFHLMSSIAAAGFYPGVFREDMFTEATGLDHPYFSTKHESERIVRDQTDFAYRIYRPSFVVGDSKTGEMDKVDGPYYLFNMLKSIRQALPPWFPLLGLEGGYFNLVPVDFVVNAISQLAFEPDQDGQAFHLTDKKHWRFGQLLNLFARSAHSPEFDVRINARLVELVPIMLRKNLTAIPGVKEIVDDLLESMGIPKDLFRFINWPTQYDNRKAEQLLEKAGIFVPDLETYAPALWDYWERNLDAALFTEKTLEDRLNHKVVLITGGSSGIGKATAKRLSQVGAVVIICARDPEKLQAAHAEIEKAGGRVYSYVADITQQQDVDNLFSSIKAQLGGVDYLINNAGHSIRRPVTESLERLHDFERTIQLNYLAAVSMVLKSIPLMEERGGGHVINISSIGVLSNAPRFSAYVGSKAALEAFSRCAAAELADHKVHFTNINMPLVRTPMIAPTALYNNVPALTPEEAAELVVEAVLKRSERVSTRLGKFAEVVHALSPKTQRQIMNTAFRLFKEADKGKKQDGSGEKAKAPQPSPAQLMFASLMKGVHW</sequence>
<dbReference type="PROSITE" id="PS00061">
    <property type="entry name" value="ADH_SHORT"/>
    <property type="match status" value="1"/>
</dbReference>
<dbReference type="Proteomes" id="UP000295793">
    <property type="component" value="Unassembled WGS sequence"/>
</dbReference>
<comment type="similarity">
    <text evidence="1">Belongs to the short-chain dehydrogenases/reductases (SDR) family.</text>
</comment>
<dbReference type="CDD" id="cd05263">
    <property type="entry name" value="MupV_like_SDR_e"/>
    <property type="match status" value="1"/>
</dbReference>
<dbReference type="NCBIfam" id="NF005539">
    <property type="entry name" value="PRK07201.1"/>
    <property type="match status" value="1"/>
</dbReference>
<evidence type="ECO:0000256" key="1">
    <source>
        <dbReference type="ARBA" id="ARBA00006484"/>
    </source>
</evidence>
<accession>A0A4R3I763</accession>
<dbReference type="Pfam" id="PF07993">
    <property type="entry name" value="NAD_binding_4"/>
    <property type="match status" value="1"/>
</dbReference>
<dbReference type="InterPro" id="IPR002347">
    <property type="entry name" value="SDR_fam"/>
</dbReference>
<dbReference type="OrthoDB" id="9810734at2"/>
<keyword evidence="6" id="KW-1185">Reference proteome</keyword>
<organism evidence="5 6">
    <name type="scientific">Reinekea marinisedimentorum</name>
    <dbReference type="NCBI Taxonomy" id="230495"/>
    <lineage>
        <taxon>Bacteria</taxon>
        <taxon>Pseudomonadati</taxon>
        <taxon>Pseudomonadota</taxon>
        <taxon>Gammaproteobacteria</taxon>
        <taxon>Oceanospirillales</taxon>
        <taxon>Saccharospirillaceae</taxon>
        <taxon>Reinekea</taxon>
    </lineage>
</organism>
<dbReference type="FunFam" id="3.40.50.720:FF:000084">
    <property type="entry name" value="Short-chain dehydrogenase reductase"/>
    <property type="match status" value="1"/>
</dbReference>
<keyword evidence="2" id="KW-0560">Oxidoreductase</keyword>
<evidence type="ECO:0000256" key="3">
    <source>
        <dbReference type="SAM" id="MobiDB-lite"/>
    </source>
</evidence>
<dbReference type="PANTHER" id="PTHR44196:SF1">
    <property type="entry name" value="DEHYDROGENASE_REDUCTASE SDR FAMILY MEMBER 7B"/>
    <property type="match status" value="1"/>
</dbReference>
<dbReference type="GO" id="GO:0016491">
    <property type="term" value="F:oxidoreductase activity"/>
    <property type="evidence" value="ECO:0007669"/>
    <property type="project" value="UniProtKB-KW"/>
</dbReference>
<dbReference type="CDD" id="cd05233">
    <property type="entry name" value="SDR_c"/>
    <property type="match status" value="1"/>
</dbReference>
<evidence type="ECO:0000313" key="5">
    <source>
        <dbReference type="EMBL" id="TCS41986.1"/>
    </source>
</evidence>